<comment type="caution">
    <text evidence="7">The sequence shown here is derived from an EMBL/GenBank/DDBJ whole genome shotgun (WGS) entry which is preliminary data.</text>
</comment>
<feature type="transmembrane region" description="Helical" evidence="3">
    <location>
        <begin position="609"/>
        <end position="632"/>
    </location>
</feature>
<dbReference type="PRINTS" id="PR00011">
    <property type="entry name" value="EGFLAMININ"/>
</dbReference>
<evidence type="ECO:0000256" key="1">
    <source>
        <dbReference type="ARBA" id="ARBA00022468"/>
    </source>
</evidence>
<dbReference type="InterPro" id="IPR039360">
    <property type="entry name" value="Ras_GTPase"/>
</dbReference>
<name>A0ABQ8YBU9_9EUKA</name>
<proteinExistence type="predicted"/>
<dbReference type="EMBL" id="JAOAOG010000182">
    <property type="protein sequence ID" value="KAJ6242077.1"/>
    <property type="molecule type" value="Genomic_DNA"/>
</dbReference>
<keyword evidence="3" id="KW-1133">Transmembrane helix</keyword>
<reference evidence="7" key="1">
    <citation type="submission" date="2022-08" db="EMBL/GenBank/DDBJ databases">
        <title>Novel sulfate-reducing endosymbionts in the free-living metamonad Anaeramoeba.</title>
        <authorList>
            <person name="Jerlstrom-Hultqvist J."/>
            <person name="Cepicka I."/>
            <person name="Gallot-Lavallee L."/>
            <person name="Salas-Leiva D."/>
            <person name="Curtis B.A."/>
            <person name="Zahonova K."/>
            <person name="Pipaliya S."/>
            <person name="Dacks J."/>
            <person name="Roger A.J."/>
        </authorList>
    </citation>
    <scope>NUCLEOTIDE SEQUENCE</scope>
    <source>
        <strain evidence="7">Schooner1</strain>
    </source>
</reference>
<accession>A0ABQ8YBU9</accession>
<dbReference type="PROSITE" id="PS50026">
    <property type="entry name" value="EGF_3"/>
    <property type="match status" value="3"/>
</dbReference>
<feature type="domain" description="Ras-GAP" evidence="5">
    <location>
        <begin position="704"/>
        <end position="904"/>
    </location>
</feature>
<keyword evidence="4" id="KW-0732">Signal</keyword>
<dbReference type="PANTHER" id="PTHR10194">
    <property type="entry name" value="RAS GTPASE-ACTIVATING PROTEINS"/>
    <property type="match status" value="1"/>
</dbReference>
<dbReference type="SUPFAM" id="SSF48350">
    <property type="entry name" value="GTPase activation domain, GAP"/>
    <property type="match status" value="1"/>
</dbReference>
<evidence type="ECO:0000256" key="2">
    <source>
        <dbReference type="PROSITE-ProRule" id="PRU00076"/>
    </source>
</evidence>
<protein>
    <submittedName>
        <fullName evidence="7">Ras gtpase-activating protein</fullName>
    </submittedName>
</protein>
<keyword evidence="1" id="KW-0343">GTPase activation</keyword>
<feature type="disulfide bond" evidence="2">
    <location>
        <begin position="485"/>
        <end position="494"/>
    </location>
</feature>
<dbReference type="Gene3D" id="1.10.506.10">
    <property type="entry name" value="GTPase Activation - p120gap, domain 1"/>
    <property type="match status" value="2"/>
</dbReference>
<keyword evidence="3" id="KW-0812">Transmembrane</keyword>
<feature type="domain" description="EGF-like" evidence="6">
    <location>
        <begin position="383"/>
        <end position="420"/>
    </location>
</feature>
<evidence type="ECO:0000259" key="5">
    <source>
        <dbReference type="PROSITE" id="PS50018"/>
    </source>
</evidence>
<dbReference type="PROSITE" id="PS01186">
    <property type="entry name" value="EGF_2"/>
    <property type="match status" value="4"/>
</dbReference>
<keyword evidence="2" id="KW-1015">Disulfide bond</keyword>
<feature type="domain" description="EGF-like" evidence="6">
    <location>
        <begin position="454"/>
        <end position="495"/>
    </location>
</feature>
<keyword evidence="8" id="KW-1185">Reference proteome</keyword>
<dbReference type="CDD" id="cd00054">
    <property type="entry name" value="EGF_CA"/>
    <property type="match status" value="1"/>
</dbReference>
<feature type="disulfide bond" evidence="2">
    <location>
        <begin position="586"/>
        <end position="595"/>
    </location>
</feature>
<evidence type="ECO:0000313" key="7">
    <source>
        <dbReference type="EMBL" id="KAJ6242077.1"/>
    </source>
</evidence>
<sequence length="1014" mass="113048">MKKIIYFFALIFFLEIINCSYTGQCDDTSATCTIQLETKTLLPQQVSFDTSDEYCPTSGTFPTKQFARGCSASRLTDQSASLVSYYDNTDGWCDGNAEYIDADFCTGTHFMKTFAFELPTMLIESSEVYPDDDDIKKQTQSVTLTGAVFYVNHGDWERKSAGYWDTDLGWALVYYDSVNNEEKINDFAFRNWETYAEAKDNANEWTNGEDRVLEYDTLESLIGDSGDSDLWHSELLNHNGFGIKGNAWYEGKGDTYSGTELIEKLAYRLKYIKMKLKYEISLTAVGISPETGYNNTELTINFNDYTVVQEGLIGQTSTDEIDYKVKFVKNDDASDFFIFDAEVVDHKSIQCKITEDRKGETFDVYVKFLESADWLKVPVVFTYEDQCPQVGGLDCNNKGNCPDGTVTCECNDGWIGDDCSIEACVGVDCENGKQCSSEDGECQCGSFFTGDLCEYDICEENFDNCNSDEGHGTCISSDGHISCDCETGWGGTKCDVDYCDNNDCSGHGDCIDGVCECNLPYYGANCQSDECNGTFEGCSGNGVVNAQCVCNCDTGYSGTMCENNWCDDVTCSGKGTCNRDTGACSCDAGWEGATCNTKSESTDGLSSTVVGIISGGALIAAIGIALLVLFLIRRHQQKDKWAEILDLPVFGIDTMFGKDLDFDEDSLKSVRNKLKKRQYWDLEELLLDQLPLVQAIFEDSETKSAAALPRSILYIFEANGDAIKLLKYFVKLEVESCTDSDLLFRGTNMASKLWSGYCHLAFGVKYIHETLSHPMYEMLHKQSGKSLNLKDKEDVELEGKSSFDPSVNKYKLMATAQKIFEAIKESSPDTPLQFRIILSYVRSLVEDRFPELVHQSLGGLMILRYFTPAIAACDQFGVLDEEYLSDDTVRMLVLVAKVLQNLANGALFGVKEEYMISLNDFIESNMDVMSQYLDSVSTLYDNEDEEMVTPSPLPKDVHELSIAIVHEYLANNRSDIINKLETVVTDSRKKNDIATKLEEALDGLGEPIHITDED</sequence>
<dbReference type="Pfam" id="PF00616">
    <property type="entry name" value="RasGAP"/>
    <property type="match status" value="1"/>
</dbReference>
<keyword evidence="2" id="KW-0245">EGF-like domain</keyword>
<dbReference type="InterPro" id="IPR001936">
    <property type="entry name" value="RasGAP_dom"/>
</dbReference>
<evidence type="ECO:0000256" key="3">
    <source>
        <dbReference type="SAM" id="Phobius"/>
    </source>
</evidence>
<feature type="signal peptide" evidence="4">
    <location>
        <begin position="1"/>
        <end position="19"/>
    </location>
</feature>
<dbReference type="InterPro" id="IPR008936">
    <property type="entry name" value="Rho_GTPase_activation_prot"/>
</dbReference>
<evidence type="ECO:0000259" key="6">
    <source>
        <dbReference type="PROSITE" id="PS50026"/>
    </source>
</evidence>
<evidence type="ECO:0000256" key="4">
    <source>
        <dbReference type="SAM" id="SignalP"/>
    </source>
</evidence>
<dbReference type="PROSITE" id="PS50018">
    <property type="entry name" value="RAS_GTPASE_ACTIV_2"/>
    <property type="match status" value="1"/>
</dbReference>
<dbReference type="PROSITE" id="PS00022">
    <property type="entry name" value="EGF_1"/>
    <property type="match status" value="4"/>
</dbReference>
<dbReference type="SMART" id="SM00323">
    <property type="entry name" value="RasGAP"/>
    <property type="match status" value="1"/>
</dbReference>
<keyword evidence="3" id="KW-0472">Membrane</keyword>
<gene>
    <name evidence="7" type="ORF">M0813_22849</name>
</gene>
<comment type="caution">
    <text evidence="2">Lacks conserved residue(s) required for the propagation of feature annotation.</text>
</comment>
<evidence type="ECO:0000313" key="8">
    <source>
        <dbReference type="Proteomes" id="UP001150062"/>
    </source>
</evidence>
<dbReference type="Proteomes" id="UP001150062">
    <property type="component" value="Unassembled WGS sequence"/>
</dbReference>
<dbReference type="InterPro" id="IPR000742">
    <property type="entry name" value="EGF"/>
</dbReference>
<feature type="chain" id="PRO_5045239846" evidence="4">
    <location>
        <begin position="20"/>
        <end position="1014"/>
    </location>
</feature>
<dbReference type="Gene3D" id="2.10.25.10">
    <property type="entry name" value="Laminin"/>
    <property type="match status" value="4"/>
</dbReference>
<dbReference type="Pfam" id="PF25024">
    <property type="entry name" value="EGF_TEN"/>
    <property type="match status" value="1"/>
</dbReference>
<dbReference type="SMART" id="SM00181">
    <property type="entry name" value="EGF"/>
    <property type="match status" value="6"/>
</dbReference>
<feature type="domain" description="EGF-like" evidence="6">
    <location>
        <begin position="562"/>
        <end position="596"/>
    </location>
</feature>
<organism evidence="7 8">
    <name type="scientific">Anaeramoeba flamelloides</name>
    <dbReference type="NCBI Taxonomy" id="1746091"/>
    <lineage>
        <taxon>Eukaryota</taxon>
        <taxon>Metamonada</taxon>
        <taxon>Anaeramoebidae</taxon>
        <taxon>Anaeramoeba</taxon>
    </lineage>
</organism>
<dbReference type="PANTHER" id="PTHR10194:SF60">
    <property type="entry name" value="RAS GTPASE-ACTIVATING PROTEIN RASKOL"/>
    <property type="match status" value="1"/>
</dbReference>
<dbReference type="CDD" id="cd12087">
    <property type="entry name" value="TM_EGFR-like"/>
    <property type="match status" value="1"/>
</dbReference>
<feature type="disulfide bond" evidence="2">
    <location>
        <begin position="410"/>
        <end position="419"/>
    </location>
</feature>